<organism evidence="1 2">
    <name type="scientific">Plakobranchus ocellatus</name>
    <dbReference type="NCBI Taxonomy" id="259542"/>
    <lineage>
        <taxon>Eukaryota</taxon>
        <taxon>Metazoa</taxon>
        <taxon>Spiralia</taxon>
        <taxon>Lophotrochozoa</taxon>
        <taxon>Mollusca</taxon>
        <taxon>Gastropoda</taxon>
        <taxon>Heterobranchia</taxon>
        <taxon>Euthyneura</taxon>
        <taxon>Panpulmonata</taxon>
        <taxon>Sacoglossa</taxon>
        <taxon>Placobranchoidea</taxon>
        <taxon>Plakobranchidae</taxon>
        <taxon>Plakobranchus</taxon>
    </lineage>
</organism>
<sequence length="99" mass="11169">MIQKSLLKGITPITFAFDKMSQNESDKEQKSMTEMIAYGVALLAHGSHSLDVFRLHSFKGEIKEDSSSLCQGTYPVEGSFFEHNVQEKIKEINESLWVA</sequence>
<dbReference type="EMBL" id="BLXT01007646">
    <property type="protein sequence ID" value="GFO40945.1"/>
    <property type="molecule type" value="Genomic_DNA"/>
</dbReference>
<protein>
    <submittedName>
        <fullName evidence="1">Uncharacterized protein</fullName>
    </submittedName>
</protein>
<comment type="caution">
    <text evidence="1">The sequence shown here is derived from an EMBL/GenBank/DDBJ whole genome shotgun (WGS) entry which is preliminary data.</text>
</comment>
<gene>
    <name evidence="1" type="ORF">PoB_006745000</name>
</gene>
<reference evidence="1 2" key="1">
    <citation type="journal article" date="2021" name="Elife">
        <title>Chloroplast acquisition without the gene transfer in kleptoplastic sea slugs, Plakobranchus ocellatus.</title>
        <authorList>
            <person name="Maeda T."/>
            <person name="Takahashi S."/>
            <person name="Yoshida T."/>
            <person name="Shimamura S."/>
            <person name="Takaki Y."/>
            <person name="Nagai Y."/>
            <person name="Toyoda A."/>
            <person name="Suzuki Y."/>
            <person name="Arimoto A."/>
            <person name="Ishii H."/>
            <person name="Satoh N."/>
            <person name="Nishiyama T."/>
            <person name="Hasebe M."/>
            <person name="Maruyama T."/>
            <person name="Minagawa J."/>
            <person name="Obokata J."/>
            <person name="Shigenobu S."/>
        </authorList>
    </citation>
    <scope>NUCLEOTIDE SEQUENCE [LARGE SCALE GENOMIC DNA]</scope>
</reference>
<name>A0AAV4DA32_9GAST</name>
<proteinExistence type="predicted"/>
<keyword evidence="2" id="KW-1185">Reference proteome</keyword>
<dbReference type="AlphaFoldDB" id="A0AAV4DA32"/>
<dbReference type="Proteomes" id="UP000735302">
    <property type="component" value="Unassembled WGS sequence"/>
</dbReference>
<accession>A0AAV4DA32</accession>
<evidence type="ECO:0000313" key="2">
    <source>
        <dbReference type="Proteomes" id="UP000735302"/>
    </source>
</evidence>
<evidence type="ECO:0000313" key="1">
    <source>
        <dbReference type="EMBL" id="GFO40945.1"/>
    </source>
</evidence>